<dbReference type="EMBL" id="JAVRBK010000002">
    <property type="protein sequence ID" value="KAK5648229.1"/>
    <property type="molecule type" value="Genomic_DNA"/>
</dbReference>
<dbReference type="Proteomes" id="UP001329430">
    <property type="component" value="Chromosome 2"/>
</dbReference>
<organism evidence="1 2">
    <name type="scientific">Pyrocoelia pectoralis</name>
    <dbReference type="NCBI Taxonomy" id="417401"/>
    <lineage>
        <taxon>Eukaryota</taxon>
        <taxon>Metazoa</taxon>
        <taxon>Ecdysozoa</taxon>
        <taxon>Arthropoda</taxon>
        <taxon>Hexapoda</taxon>
        <taxon>Insecta</taxon>
        <taxon>Pterygota</taxon>
        <taxon>Neoptera</taxon>
        <taxon>Endopterygota</taxon>
        <taxon>Coleoptera</taxon>
        <taxon>Polyphaga</taxon>
        <taxon>Elateriformia</taxon>
        <taxon>Elateroidea</taxon>
        <taxon>Lampyridae</taxon>
        <taxon>Lampyrinae</taxon>
        <taxon>Pyrocoelia</taxon>
    </lineage>
</organism>
<sequence>MDQNAIILTKLFYKKRLLSEILTSNEKDLIKCLKNINLKTAVCLLHNAWEKVPSTSLEKCWKKILTVNNRNNVEDNDDPEDLIPLSIVRSTIRSSAEEIDRLGQMLLEVGQVNVNVTEVIDWIDCEKNLTESEDYDDEVDNDSGDDGEMSFTQIRVWDESAIKSINVVLQWATENDVQYYKA</sequence>
<keyword evidence="2" id="KW-1185">Reference proteome</keyword>
<gene>
    <name evidence="1" type="ORF">RI129_003121</name>
</gene>
<evidence type="ECO:0000313" key="2">
    <source>
        <dbReference type="Proteomes" id="UP001329430"/>
    </source>
</evidence>
<dbReference type="AlphaFoldDB" id="A0AAN7VR34"/>
<evidence type="ECO:0000313" key="1">
    <source>
        <dbReference type="EMBL" id="KAK5648229.1"/>
    </source>
</evidence>
<accession>A0AAN7VR34</accession>
<proteinExistence type="predicted"/>
<comment type="caution">
    <text evidence="1">The sequence shown here is derived from an EMBL/GenBank/DDBJ whole genome shotgun (WGS) entry which is preliminary data.</text>
</comment>
<protein>
    <recommendedName>
        <fullName evidence="3">DDE-1 domain-containing protein</fullName>
    </recommendedName>
</protein>
<reference evidence="1 2" key="1">
    <citation type="journal article" date="2024" name="Insects">
        <title>An Improved Chromosome-Level Genome Assembly of the Firefly Pyrocoelia pectoralis.</title>
        <authorList>
            <person name="Fu X."/>
            <person name="Meyer-Rochow V.B."/>
            <person name="Ballantyne L."/>
            <person name="Zhu X."/>
        </authorList>
    </citation>
    <scope>NUCLEOTIDE SEQUENCE [LARGE SCALE GENOMIC DNA]</scope>
    <source>
        <strain evidence="1">XCY_ONT2</strain>
    </source>
</reference>
<name>A0AAN7VR34_9COLE</name>
<evidence type="ECO:0008006" key="3">
    <source>
        <dbReference type="Google" id="ProtNLM"/>
    </source>
</evidence>